<accession>A0AAW1QD13</accession>
<dbReference type="AlphaFoldDB" id="A0AAW1QD13"/>
<evidence type="ECO:0000256" key="3">
    <source>
        <dbReference type="SAM" id="MobiDB-lite"/>
    </source>
</evidence>
<keyword evidence="2" id="KW-0175">Coiled coil</keyword>
<organism evidence="4 5">
    <name type="scientific">Elliptochloris bilobata</name>
    <dbReference type="NCBI Taxonomy" id="381761"/>
    <lineage>
        <taxon>Eukaryota</taxon>
        <taxon>Viridiplantae</taxon>
        <taxon>Chlorophyta</taxon>
        <taxon>core chlorophytes</taxon>
        <taxon>Trebouxiophyceae</taxon>
        <taxon>Trebouxiophyceae incertae sedis</taxon>
        <taxon>Elliptochloris clade</taxon>
        <taxon>Elliptochloris</taxon>
    </lineage>
</organism>
<proteinExistence type="inferred from homology"/>
<feature type="compositionally biased region" description="Basic and acidic residues" evidence="3">
    <location>
        <begin position="261"/>
        <end position="280"/>
    </location>
</feature>
<comment type="caution">
    <text evidence="4">The sequence shown here is derived from an EMBL/GenBank/DDBJ whole genome shotgun (WGS) entry which is preliminary data.</text>
</comment>
<feature type="region of interest" description="Disordered" evidence="3">
    <location>
        <begin position="247"/>
        <end position="280"/>
    </location>
</feature>
<evidence type="ECO:0000256" key="1">
    <source>
        <dbReference type="ARBA" id="ARBA00043985"/>
    </source>
</evidence>
<dbReference type="Pfam" id="PF04012">
    <property type="entry name" value="PspA_IM30"/>
    <property type="match status" value="1"/>
</dbReference>
<keyword evidence="5" id="KW-1185">Reference proteome</keyword>
<dbReference type="PANTHER" id="PTHR31088">
    <property type="entry name" value="MEMBRANE-ASSOCIATED PROTEIN VIPP1, CHLOROPLASTIC"/>
    <property type="match status" value="1"/>
</dbReference>
<sequence length="280" mass="31097">MGSSYLRGDRLMARAPARPQARVCGALGLQANLFGRLIRVVRSYANAIVSGVEDPEKMLDQTVNEMQEDLIKMRQASAQVMASQKQIENKYNQAQSTADEWYRRAELALQKGDEELAREALKRRKSYQENADSMKAQLSQQRAATNQLIANTKTLEAKLVEAKSKKDTLKARAKSAATSKQISDMLQGLNTSNAVTAFERMEEKVMALESEAEATLQLGTSDALESKFKALEGDDVDAELASMRRGMLGGSRARPSLPEGRPIRDAIDMELEDLRRKARD</sequence>
<feature type="coiled-coil region" evidence="2">
    <location>
        <begin position="84"/>
        <end position="172"/>
    </location>
</feature>
<reference evidence="4 5" key="1">
    <citation type="journal article" date="2024" name="Nat. Commun.">
        <title>Phylogenomics reveals the evolutionary origins of lichenization in chlorophyte algae.</title>
        <authorList>
            <person name="Puginier C."/>
            <person name="Libourel C."/>
            <person name="Otte J."/>
            <person name="Skaloud P."/>
            <person name="Haon M."/>
            <person name="Grisel S."/>
            <person name="Petersen M."/>
            <person name="Berrin J.G."/>
            <person name="Delaux P.M."/>
            <person name="Dal Grande F."/>
            <person name="Keller J."/>
        </authorList>
    </citation>
    <scope>NUCLEOTIDE SEQUENCE [LARGE SCALE GENOMIC DNA]</scope>
    <source>
        <strain evidence="4 5">SAG 245.80</strain>
    </source>
</reference>
<gene>
    <name evidence="4" type="ORF">WJX81_005542</name>
</gene>
<protein>
    <submittedName>
        <fullName evidence="4">Uncharacterized protein</fullName>
    </submittedName>
</protein>
<comment type="similarity">
    <text evidence="1">Belongs to the PspA/Vipp/IM30 family.</text>
</comment>
<name>A0AAW1QD13_9CHLO</name>
<evidence type="ECO:0000313" key="5">
    <source>
        <dbReference type="Proteomes" id="UP001445335"/>
    </source>
</evidence>
<dbReference type="InterPro" id="IPR007157">
    <property type="entry name" value="PspA_VIPP1"/>
</dbReference>
<evidence type="ECO:0000256" key="2">
    <source>
        <dbReference type="SAM" id="Coils"/>
    </source>
</evidence>
<dbReference type="Proteomes" id="UP001445335">
    <property type="component" value="Unassembled WGS sequence"/>
</dbReference>
<dbReference type="EMBL" id="JALJOU010000125">
    <property type="protein sequence ID" value="KAK9819244.1"/>
    <property type="molecule type" value="Genomic_DNA"/>
</dbReference>
<evidence type="ECO:0000313" key="4">
    <source>
        <dbReference type="EMBL" id="KAK9819244.1"/>
    </source>
</evidence>
<dbReference type="PANTHER" id="PTHR31088:SF6">
    <property type="entry name" value="PHAGE SHOCK PROTEIN A"/>
    <property type="match status" value="1"/>
</dbReference>